<evidence type="ECO:0000256" key="5">
    <source>
        <dbReference type="ARBA" id="ARBA00022491"/>
    </source>
</evidence>
<dbReference type="PANTHER" id="PTHR33202:SF2">
    <property type="entry name" value="FERRIC UPTAKE REGULATION PROTEIN"/>
    <property type="match status" value="1"/>
</dbReference>
<keyword evidence="10" id="KW-0804">Transcription</keyword>
<keyword evidence="8" id="KW-0805">Transcription regulation</keyword>
<proteinExistence type="inferred from homology"/>
<dbReference type="EMBL" id="JBHMDG010000022">
    <property type="protein sequence ID" value="MFB9314588.1"/>
    <property type="molecule type" value="Genomic_DNA"/>
</dbReference>
<dbReference type="Pfam" id="PF01475">
    <property type="entry name" value="FUR"/>
    <property type="match status" value="1"/>
</dbReference>
<sequence>MNQSVARPSTAVRSTRQKRAVEAVMASSDDFRTAQEIHDALRRGGDSVGLATVYRTLQSLVDLGEVDSVKTDGGEAVFRRCSRSHHHHLVCRHCGRTVEIAGPAVERWAAAQAREHGFADVSHTVELFGTCTSCQQVLETS</sequence>
<evidence type="ECO:0000256" key="7">
    <source>
        <dbReference type="ARBA" id="ARBA00022833"/>
    </source>
</evidence>
<dbReference type="InterPro" id="IPR036388">
    <property type="entry name" value="WH-like_DNA-bd_sf"/>
</dbReference>
<dbReference type="Gene3D" id="3.30.1490.190">
    <property type="match status" value="1"/>
</dbReference>
<protein>
    <submittedName>
        <fullName evidence="11">Fur family transcriptional regulator</fullName>
    </submittedName>
</protein>
<keyword evidence="5" id="KW-0678">Repressor</keyword>
<accession>A0ABV5KCY5</accession>
<dbReference type="InterPro" id="IPR002481">
    <property type="entry name" value="FUR"/>
</dbReference>
<keyword evidence="6" id="KW-0479">Metal-binding</keyword>
<organism evidence="11 12">
    <name type="scientific">Nocardioides plantarum</name>
    <dbReference type="NCBI Taxonomy" id="29299"/>
    <lineage>
        <taxon>Bacteria</taxon>
        <taxon>Bacillati</taxon>
        <taxon>Actinomycetota</taxon>
        <taxon>Actinomycetes</taxon>
        <taxon>Propionibacteriales</taxon>
        <taxon>Nocardioidaceae</taxon>
        <taxon>Nocardioides</taxon>
    </lineage>
</organism>
<dbReference type="Proteomes" id="UP001589750">
    <property type="component" value="Unassembled WGS sequence"/>
</dbReference>
<comment type="similarity">
    <text evidence="2">Belongs to the Fur family.</text>
</comment>
<comment type="subcellular location">
    <subcellularLocation>
        <location evidence="1">Cytoplasm</location>
    </subcellularLocation>
</comment>
<dbReference type="InterPro" id="IPR036390">
    <property type="entry name" value="WH_DNA-bd_sf"/>
</dbReference>
<evidence type="ECO:0000256" key="2">
    <source>
        <dbReference type="ARBA" id="ARBA00007957"/>
    </source>
</evidence>
<evidence type="ECO:0000313" key="11">
    <source>
        <dbReference type="EMBL" id="MFB9314588.1"/>
    </source>
</evidence>
<comment type="caution">
    <text evidence="11">The sequence shown here is derived from an EMBL/GenBank/DDBJ whole genome shotgun (WGS) entry which is preliminary data.</text>
</comment>
<dbReference type="InterPro" id="IPR043135">
    <property type="entry name" value="Fur_C"/>
</dbReference>
<evidence type="ECO:0000256" key="6">
    <source>
        <dbReference type="ARBA" id="ARBA00022723"/>
    </source>
</evidence>
<evidence type="ECO:0000256" key="10">
    <source>
        <dbReference type="ARBA" id="ARBA00023163"/>
    </source>
</evidence>
<evidence type="ECO:0000256" key="1">
    <source>
        <dbReference type="ARBA" id="ARBA00004496"/>
    </source>
</evidence>
<name>A0ABV5KCY5_9ACTN</name>
<evidence type="ECO:0000256" key="8">
    <source>
        <dbReference type="ARBA" id="ARBA00023015"/>
    </source>
</evidence>
<comment type="subunit">
    <text evidence="3">Homodimer.</text>
</comment>
<keyword evidence="7" id="KW-0862">Zinc</keyword>
<keyword evidence="12" id="KW-1185">Reference proteome</keyword>
<dbReference type="Gene3D" id="1.10.10.10">
    <property type="entry name" value="Winged helix-like DNA-binding domain superfamily/Winged helix DNA-binding domain"/>
    <property type="match status" value="1"/>
</dbReference>
<dbReference type="SUPFAM" id="SSF46785">
    <property type="entry name" value="Winged helix' DNA-binding domain"/>
    <property type="match status" value="1"/>
</dbReference>
<dbReference type="RefSeq" id="WP_281284700.1">
    <property type="nucleotide sequence ID" value="NZ_JBHMDG010000022.1"/>
</dbReference>
<keyword evidence="9" id="KW-0238">DNA-binding</keyword>
<dbReference type="PANTHER" id="PTHR33202">
    <property type="entry name" value="ZINC UPTAKE REGULATION PROTEIN"/>
    <property type="match status" value="1"/>
</dbReference>
<reference evidence="11 12" key="1">
    <citation type="submission" date="2024-09" db="EMBL/GenBank/DDBJ databases">
        <authorList>
            <person name="Sun Q."/>
            <person name="Mori K."/>
        </authorList>
    </citation>
    <scope>NUCLEOTIDE SEQUENCE [LARGE SCALE GENOMIC DNA]</scope>
    <source>
        <strain evidence="11 12">JCM 9626</strain>
    </source>
</reference>
<keyword evidence="4" id="KW-0963">Cytoplasm</keyword>
<gene>
    <name evidence="11" type="ORF">ACFFRI_16140</name>
</gene>
<evidence type="ECO:0000256" key="4">
    <source>
        <dbReference type="ARBA" id="ARBA00022490"/>
    </source>
</evidence>
<evidence type="ECO:0000313" key="12">
    <source>
        <dbReference type="Proteomes" id="UP001589750"/>
    </source>
</evidence>
<evidence type="ECO:0000256" key="9">
    <source>
        <dbReference type="ARBA" id="ARBA00023125"/>
    </source>
</evidence>
<dbReference type="CDD" id="cd07153">
    <property type="entry name" value="Fur_like"/>
    <property type="match status" value="1"/>
</dbReference>
<evidence type="ECO:0000256" key="3">
    <source>
        <dbReference type="ARBA" id="ARBA00011738"/>
    </source>
</evidence>